<keyword evidence="1" id="KW-0472">Membrane</keyword>
<dbReference type="SUPFAM" id="SSF52141">
    <property type="entry name" value="Uracil-DNA glycosylase-like"/>
    <property type="match status" value="1"/>
</dbReference>
<keyword evidence="1" id="KW-0812">Transmembrane</keyword>
<organism evidence="2 3">
    <name type="scientific">Advenella mandrilli</name>
    <dbReference type="NCBI Taxonomy" id="2800330"/>
    <lineage>
        <taxon>Bacteria</taxon>
        <taxon>Pseudomonadati</taxon>
        <taxon>Pseudomonadota</taxon>
        <taxon>Betaproteobacteria</taxon>
        <taxon>Burkholderiales</taxon>
        <taxon>Alcaligenaceae</taxon>
    </lineage>
</organism>
<dbReference type="Gene3D" id="3.40.470.10">
    <property type="entry name" value="Uracil-DNA glycosylase-like domain"/>
    <property type="match status" value="1"/>
</dbReference>
<evidence type="ECO:0000256" key="1">
    <source>
        <dbReference type="SAM" id="Phobius"/>
    </source>
</evidence>
<dbReference type="InterPro" id="IPR036895">
    <property type="entry name" value="Uracil-DNA_glycosylase-like_sf"/>
</dbReference>
<dbReference type="EMBL" id="JAENGP010000002">
    <property type="protein sequence ID" value="MBK1780179.1"/>
    <property type="molecule type" value="Genomic_DNA"/>
</dbReference>
<reference evidence="2 3" key="1">
    <citation type="submission" date="2020-12" db="EMBL/GenBank/DDBJ databases">
        <authorList>
            <person name="Lu T."/>
            <person name="Wang Q."/>
            <person name="Han X."/>
        </authorList>
    </citation>
    <scope>NUCLEOTIDE SEQUENCE [LARGE SCALE GENOMIC DNA]</scope>
    <source>
        <strain evidence="2 3">WQ 585</strain>
    </source>
</reference>
<feature type="transmembrane region" description="Helical" evidence="1">
    <location>
        <begin position="139"/>
        <end position="160"/>
    </location>
</feature>
<evidence type="ECO:0000313" key="2">
    <source>
        <dbReference type="EMBL" id="MBK1780179.1"/>
    </source>
</evidence>
<proteinExistence type="predicted"/>
<gene>
    <name evidence="2" type="ORF">JHL22_03015</name>
</gene>
<dbReference type="Proteomes" id="UP000635316">
    <property type="component" value="Unassembled WGS sequence"/>
</dbReference>
<accession>A0ABS1EC50</accession>
<protein>
    <submittedName>
        <fullName evidence="2">Uracil-DNA glycosylase family protein</fullName>
    </submittedName>
</protein>
<dbReference type="CDD" id="cd10032">
    <property type="entry name" value="UDG-F6_HDG"/>
    <property type="match status" value="1"/>
</dbReference>
<keyword evidence="3" id="KW-1185">Reference proteome</keyword>
<comment type="caution">
    <text evidence="2">The sequence shown here is derived from an EMBL/GenBank/DDBJ whole genome shotgun (WGS) entry which is preliminary data.</text>
</comment>
<name>A0ABS1EC50_9BURK</name>
<dbReference type="RefSeq" id="WP_200233624.1">
    <property type="nucleotide sequence ID" value="NZ_JAENGP010000002.1"/>
</dbReference>
<sequence length="197" mass="22570">MTQPELLPETHPLPAFAPENARLLMLGSFPPGRHRWKMDFYYPNLNNDMWRIMGLCFFNERDYFLTPQKNGYEEDKIRQFLQEKGIAISDTAKQVIRLKENASDKHLQIVQTMDIAALLERLPHCHAIVTTGQKASDTLLSILPGIPAAPAVGGFVEFLWQTRKMRFYRMPSSSRAYPKPLVEKAGVYLGMFNEIGL</sequence>
<evidence type="ECO:0000313" key="3">
    <source>
        <dbReference type="Proteomes" id="UP000635316"/>
    </source>
</evidence>
<keyword evidence="1" id="KW-1133">Transmembrane helix</keyword>